<gene>
    <name evidence="2" type="ORF">O3P69_011565</name>
</gene>
<accession>A0AAW0T6E0</accession>
<dbReference type="EMBL" id="JARAKH010000038">
    <property type="protein sequence ID" value="KAK8383125.1"/>
    <property type="molecule type" value="Genomic_DNA"/>
</dbReference>
<feature type="compositionally biased region" description="Basic and acidic residues" evidence="1">
    <location>
        <begin position="141"/>
        <end position="159"/>
    </location>
</feature>
<name>A0AAW0T6E0_SCYPA</name>
<feature type="region of interest" description="Disordered" evidence="1">
    <location>
        <begin position="40"/>
        <end position="71"/>
    </location>
</feature>
<feature type="region of interest" description="Disordered" evidence="1">
    <location>
        <begin position="236"/>
        <end position="268"/>
    </location>
</feature>
<feature type="region of interest" description="Disordered" evidence="1">
    <location>
        <begin position="125"/>
        <end position="223"/>
    </location>
</feature>
<evidence type="ECO:0000313" key="3">
    <source>
        <dbReference type="Proteomes" id="UP001487740"/>
    </source>
</evidence>
<comment type="caution">
    <text evidence="2">The sequence shown here is derived from an EMBL/GenBank/DDBJ whole genome shotgun (WGS) entry which is preliminary data.</text>
</comment>
<feature type="compositionally biased region" description="Gly residues" evidence="1">
    <location>
        <begin position="169"/>
        <end position="182"/>
    </location>
</feature>
<proteinExistence type="predicted"/>
<evidence type="ECO:0000313" key="2">
    <source>
        <dbReference type="EMBL" id="KAK8383125.1"/>
    </source>
</evidence>
<evidence type="ECO:0000256" key="1">
    <source>
        <dbReference type="SAM" id="MobiDB-lite"/>
    </source>
</evidence>
<dbReference type="AlphaFoldDB" id="A0AAW0T6E0"/>
<keyword evidence="3" id="KW-1185">Reference proteome</keyword>
<protein>
    <submittedName>
        <fullName evidence="2">Uncharacterized protein</fullName>
    </submittedName>
</protein>
<feature type="compositionally biased region" description="Low complexity" evidence="1">
    <location>
        <begin position="192"/>
        <end position="223"/>
    </location>
</feature>
<reference evidence="2 3" key="1">
    <citation type="submission" date="2023-03" db="EMBL/GenBank/DDBJ databases">
        <title>High-quality genome of Scylla paramamosain provides insights in environmental adaptation.</title>
        <authorList>
            <person name="Zhang L."/>
        </authorList>
    </citation>
    <scope>NUCLEOTIDE SEQUENCE [LARGE SCALE GENOMIC DNA]</scope>
    <source>
        <strain evidence="2">LZ_2023a</strain>
        <tissue evidence="2">Muscle</tissue>
    </source>
</reference>
<organism evidence="2 3">
    <name type="scientific">Scylla paramamosain</name>
    <name type="common">Mud crab</name>
    <dbReference type="NCBI Taxonomy" id="85552"/>
    <lineage>
        <taxon>Eukaryota</taxon>
        <taxon>Metazoa</taxon>
        <taxon>Ecdysozoa</taxon>
        <taxon>Arthropoda</taxon>
        <taxon>Crustacea</taxon>
        <taxon>Multicrustacea</taxon>
        <taxon>Malacostraca</taxon>
        <taxon>Eumalacostraca</taxon>
        <taxon>Eucarida</taxon>
        <taxon>Decapoda</taxon>
        <taxon>Pleocyemata</taxon>
        <taxon>Brachyura</taxon>
        <taxon>Eubrachyura</taxon>
        <taxon>Portunoidea</taxon>
        <taxon>Portunidae</taxon>
        <taxon>Portuninae</taxon>
        <taxon>Scylla</taxon>
    </lineage>
</organism>
<feature type="region of interest" description="Disordered" evidence="1">
    <location>
        <begin position="291"/>
        <end position="311"/>
    </location>
</feature>
<sequence>MLGTRLVKREANYLDEGTCMTPPPPPVHLLHFLPSCSSSPHDPNLLPRRHPPRRDSRATTSAAARRAARTPAAPRVTILPVLSCVSKEGRCVRWKVETRQTTSARIVMSGTHQVSTNMAFKDLSGASQARSGRRAKLWKVKKPEEKLEKSDREKETVGDRRKRSIRLIGSGGGGDGGGGGGGGRERRRERTFTNTTNSNSNDGNDNNNKNNNNNINSNNNIIATTTNDNTINKELSQAEEGQKQHKRRRRRKSENDLQDADTFPSGTSIYVPAAAGRVGALLARARRALSERRHRSVSQGPQRALSSSSHEISLDEPLSDCALVCSRAGRGGGVAAAWGTPPPCPDAPSGTSVRRRGSLDSLGYPASAANTSLGLLSCVHRKNL</sequence>
<feature type="compositionally biased region" description="Low complexity" evidence="1">
    <location>
        <begin position="58"/>
        <end position="71"/>
    </location>
</feature>
<feature type="compositionally biased region" description="Basic residues" evidence="1">
    <location>
        <begin position="131"/>
        <end position="140"/>
    </location>
</feature>
<dbReference type="Proteomes" id="UP001487740">
    <property type="component" value="Unassembled WGS sequence"/>
</dbReference>
<feature type="compositionally biased region" description="Polar residues" evidence="1">
    <location>
        <begin position="298"/>
        <end position="311"/>
    </location>
</feature>